<evidence type="ECO:0000259" key="7">
    <source>
        <dbReference type="Pfam" id="PF13649"/>
    </source>
</evidence>
<dbReference type="Pfam" id="PF01040">
    <property type="entry name" value="UbiA"/>
    <property type="match status" value="1"/>
</dbReference>
<sequence length="1055" mass="120098">MNEDNVLNIYDQNYAQNYNQRFLLNDLSKIDADFERETIAQLLNEIGDHPRWLDVACGTGYFLSCFPEVERSGLDISPAMLETARQANPKIPLIQGDYRDKRPEWKGKWDLVSCMWLAYGYVESLSELDRVVENFANWTSDRGICFVPFTAPQELATGELHIPYECKNLYNDAGFIRFEAVVWTWVDEEMEKQHRNMLAPQLEYMLALFGRYFEKVEVIEYPLVKGARRKAIVARQKKYKTEQKQTNFTPLKLIRSQEWWLYKIAPLLTIAYAETLLLQLSPTTATLTTLTALLSIASVAAYGYLLNDICDIETDQKANKPNAAAQLQPWQRLLLCLLFLSIGFAAPLLTHLGTIPLALLAANYLLPTLYSVPPLRLKERGIWGILSDAAGAHLVPTLFVAATVLSQTPDPPRNALIFTAVAAAHAFFVGLRGILLHQLWDRANDLNSGITTFVSQRPPETVQRWINRLVFPVEIALLGSIAILLSGSAPLLLVFFIVYLLVIFGQVKFDQVSLNPSPLSPPVKQNIIPHDLYEVWLPLALAILLSSRNPYYLSFVVMTLILFFPSVKNRAIGIVNVIKSVFTLGSRPTPSTTEAPRPTPTNVTPLTPAMQQQLETEGYVVLENFLTPDELEDLRELVSTDPLPENADNLSSYTLFSKSDPVFRQHHSDRLKAIVNPKLTPLLPNHRAAFCTWYRKSPNSAINATPLHQDPSLTDETETLSYGIWCPLMDVTPENGCLSVVKGSHPLNSKPRPFYPFSPFPYDSTLASLIQDRYLTPIPLKAGQAILYDRRLFHGASPNTQDRERVALTCIIALQNTLTHFAYLESAESETLECFAVEDDFYNRYIWGEKPQGDGVTLIKTEPYTYDRLTPELIAEKLDPLHPDRAIPRLKTQLAETQTHLEQSRSQRQQELTASNQQLHQKTTELATLKQDYSQTQAELEHLREQLQTTQTQHQQTQAELERDRTQLQQTQAELERDRTQLQQTQAELEQSQEQLQQTQIQLQISERQQQQMQAILEESQAELSEKTGELNQIKSEQHRDRLAEIIRRRFYTQG</sequence>
<accession>A0A6H1U529</accession>
<dbReference type="EMBL" id="CP051167">
    <property type="protein sequence ID" value="QIZ73477.1"/>
    <property type="molecule type" value="Genomic_DNA"/>
</dbReference>
<dbReference type="RefSeq" id="WP_168571623.1">
    <property type="nucleotide sequence ID" value="NZ_CP051167.1"/>
</dbReference>
<reference evidence="8 9" key="1">
    <citation type="submission" date="2020-04" db="EMBL/GenBank/DDBJ databases">
        <authorList>
            <person name="Basu S."/>
            <person name="Maruthanayagam V."/>
            <person name="Chakraborty S."/>
            <person name="Pramanik A."/>
            <person name="Mukherjee J."/>
            <person name="Brink B."/>
        </authorList>
    </citation>
    <scope>NUCLEOTIDE SEQUENCE [LARGE SCALE GENOMIC DNA]</scope>
    <source>
        <strain evidence="8 9">AP17</strain>
    </source>
</reference>
<feature type="transmembrane region" description="Helical" evidence="6">
    <location>
        <begin position="551"/>
        <end position="567"/>
    </location>
</feature>
<dbReference type="GO" id="GO:0016765">
    <property type="term" value="F:transferase activity, transferring alkyl or aryl (other than methyl) groups"/>
    <property type="evidence" value="ECO:0007669"/>
    <property type="project" value="InterPro"/>
</dbReference>
<evidence type="ECO:0000313" key="9">
    <source>
        <dbReference type="Proteomes" id="UP000500857"/>
    </source>
</evidence>
<dbReference type="PANTHER" id="PTHR20883:SF48">
    <property type="entry name" value="ECTOINE DIOXYGENASE"/>
    <property type="match status" value="1"/>
</dbReference>
<dbReference type="Gene3D" id="1.10.287.1490">
    <property type="match status" value="1"/>
</dbReference>
<dbReference type="AlphaFoldDB" id="A0A6H1U529"/>
<dbReference type="InterPro" id="IPR008775">
    <property type="entry name" value="Phytyl_CoA_dOase-like"/>
</dbReference>
<dbReference type="CDD" id="cd02440">
    <property type="entry name" value="AdoMet_MTases"/>
    <property type="match status" value="1"/>
</dbReference>
<dbReference type="CDD" id="cd13956">
    <property type="entry name" value="PT_UbiA"/>
    <property type="match status" value="1"/>
</dbReference>
<protein>
    <submittedName>
        <fullName evidence="8">UbiA family prenyltransferase</fullName>
    </submittedName>
</protein>
<dbReference type="InterPro" id="IPR029063">
    <property type="entry name" value="SAM-dependent_MTases_sf"/>
</dbReference>
<evidence type="ECO:0000256" key="3">
    <source>
        <dbReference type="ARBA" id="ARBA00022989"/>
    </source>
</evidence>
<dbReference type="GO" id="GO:0016020">
    <property type="term" value="C:membrane"/>
    <property type="evidence" value="ECO:0007669"/>
    <property type="project" value="UniProtKB-SubCell"/>
</dbReference>
<comment type="subcellular location">
    <subcellularLocation>
        <location evidence="1">Membrane</location>
        <topology evidence="1">Multi-pass membrane protein</topology>
    </subcellularLocation>
</comment>
<dbReference type="Proteomes" id="UP000500857">
    <property type="component" value="Chromosome"/>
</dbReference>
<organism evidence="8 9">
    <name type="scientific">Oxynema aestuarii AP17</name>
    <dbReference type="NCBI Taxonomy" id="2064643"/>
    <lineage>
        <taxon>Bacteria</taxon>
        <taxon>Bacillati</taxon>
        <taxon>Cyanobacteriota</taxon>
        <taxon>Cyanophyceae</taxon>
        <taxon>Oscillatoriophycideae</taxon>
        <taxon>Oscillatoriales</taxon>
        <taxon>Oscillatoriaceae</taxon>
        <taxon>Oxynema</taxon>
        <taxon>Oxynema aestuarii</taxon>
    </lineage>
</organism>
<keyword evidence="4 6" id="KW-0472">Membrane</keyword>
<evidence type="ECO:0000256" key="1">
    <source>
        <dbReference type="ARBA" id="ARBA00004141"/>
    </source>
</evidence>
<feature type="compositionally biased region" description="Low complexity" evidence="5">
    <location>
        <begin position="946"/>
        <end position="959"/>
    </location>
</feature>
<keyword evidence="8" id="KW-0808">Transferase</keyword>
<evidence type="ECO:0000256" key="6">
    <source>
        <dbReference type="SAM" id="Phobius"/>
    </source>
</evidence>
<proteinExistence type="predicted"/>
<gene>
    <name evidence="8" type="ORF">HCG48_25130</name>
</gene>
<keyword evidence="9" id="KW-1185">Reference proteome</keyword>
<feature type="region of interest" description="Disordered" evidence="5">
    <location>
        <begin position="946"/>
        <end position="976"/>
    </location>
</feature>
<feature type="region of interest" description="Disordered" evidence="5">
    <location>
        <begin position="896"/>
        <end position="920"/>
    </location>
</feature>
<dbReference type="Pfam" id="PF13649">
    <property type="entry name" value="Methyltransf_25"/>
    <property type="match status" value="1"/>
</dbReference>
<name>A0A6H1U529_9CYAN</name>
<dbReference type="GO" id="GO:0016706">
    <property type="term" value="F:2-oxoglutarate-dependent dioxygenase activity"/>
    <property type="evidence" value="ECO:0007669"/>
    <property type="project" value="UniProtKB-ARBA"/>
</dbReference>
<feature type="domain" description="Methyltransferase" evidence="7">
    <location>
        <begin position="53"/>
        <end position="139"/>
    </location>
</feature>
<feature type="transmembrane region" description="Helical" evidence="6">
    <location>
        <begin position="333"/>
        <end position="362"/>
    </location>
</feature>
<dbReference type="Pfam" id="PF05721">
    <property type="entry name" value="PhyH"/>
    <property type="match status" value="1"/>
</dbReference>
<dbReference type="SUPFAM" id="SSF53335">
    <property type="entry name" value="S-adenosyl-L-methionine-dependent methyltransferases"/>
    <property type="match status" value="1"/>
</dbReference>
<feature type="transmembrane region" description="Helical" evidence="6">
    <location>
        <begin position="382"/>
        <end position="404"/>
    </location>
</feature>
<dbReference type="Gene3D" id="3.40.50.150">
    <property type="entry name" value="Vaccinia Virus protein VP39"/>
    <property type="match status" value="1"/>
</dbReference>
<evidence type="ECO:0000256" key="4">
    <source>
        <dbReference type="ARBA" id="ARBA00023136"/>
    </source>
</evidence>
<dbReference type="Gene3D" id="1.10.357.140">
    <property type="entry name" value="UbiA prenyltransferase"/>
    <property type="match status" value="1"/>
</dbReference>
<dbReference type="InterPro" id="IPR041698">
    <property type="entry name" value="Methyltransf_25"/>
</dbReference>
<evidence type="ECO:0000313" key="8">
    <source>
        <dbReference type="EMBL" id="QIZ73477.1"/>
    </source>
</evidence>
<evidence type="ECO:0000256" key="2">
    <source>
        <dbReference type="ARBA" id="ARBA00022692"/>
    </source>
</evidence>
<dbReference type="SUPFAM" id="SSF51197">
    <property type="entry name" value="Clavaminate synthase-like"/>
    <property type="match status" value="1"/>
</dbReference>
<dbReference type="InterPro" id="IPR044878">
    <property type="entry name" value="UbiA_sf"/>
</dbReference>
<keyword evidence="2 6" id="KW-0812">Transmembrane</keyword>
<feature type="transmembrane region" description="Helical" evidence="6">
    <location>
        <begin position="286"/>
        <end position="306"/>
    </location>
</feature>
<evidence type="ECO:0000256" key="5">
    <source>
        <dbReference type="SAM" id="MobiDB-lite"/>
    </source>
</evidence>
<dbReference type="KEGG" id="oxy:HCG48_25130"/>
<dbReference type="PANTHER" id="PTHR20883">
    <property type="entry name" value="PHYTANOYL-COA DIOXYGENASE DOMAIN CONTAINING 1"/>
    <property type="match status" value="1"/>
</dbReference>
<keyword evidence="3 6" id="KW-1133">Transmembrane helix</keyword>
<feature type="transmembrane region" description="Helical" evidence="6">
    <location>
        <begin position="475"/>
        <end position="504"/>
    </location>
</feature>
<dbReference type="InterPro" id="IPR000537">
    <property type="entry name" value="UbiA_prenyltransferase"/>
</dbReference>
<feature type="transmembrane region" description="Helical" evidence="6">
    <location>
        <begin position="416"/>
        <end position="435"/>
    </location>
</feature>
<dbReference type="Gene3D" id="2.60.120.620">
    <property type="entry name" value="q2cbj1_9rhob like domain"/>
    <property type="match status" value="1"/>
</dbReference>
<dbReference type="GO" id="GO:0005506">
    <property type="term" value="F:iron ion binding"/>
    <property type="evidence" value="ECO:0007669"/>
    <property type="project" value="UniProtKB-ARBA"/>
</dbReference>